<reference evidence="2 3" key="1">
    <citation type="submission" date="2024-03" db="EMBL/GenBank/DDBJ databases">
        <title>The genome assembly and annotation of the cricket Gryllus longicercus Weissman &amp; Gray.</title>
        <authorList>
            <person name="Szrajer S."/>
            <person name="Gray D."/>
            <person name="Ylla G."/>
        </authorList>
    </citation>
    <scope>NUCLEOTIDE SEQUENCE [LARGE SCALE GENOMIC DNA]</scope>
    <source>
        <strain evidence="2">DAG 2021-001</strain>
        <tissue evidence="2">Whole body minus gut</tissue>
    </source>
</reference>
<evidence type="ECO:0000313" key="3">
    <source>
        <dbReference type="Proteomes" id="UP001378592"/>
    </source>
</evidence>
<accession>A0AAN9VU05</accession>
<feature type="transmembrane region" description="Helical" evidence="1">
    <location>
        <begin position="97"/>
        <end position="122"/>
    </location>
</feature>
<dbReference type="AlphaFoldDB" id="A0AAN9VU05"/>
<sequence>MLKFSISTMKSAKVVIFTGVITMLAKFGDAAQCNNFTENTGNLGEFNDTYGASLRKKGVLSCPGRGDPSDYTECCWDSRFQCCPSPHRPIMQIDDRLVMTVGLTVICSCLMLTVAIVVCCFWGRCPLYSTCRVNYTQGDIIAYAKEDDPLTGTMPPEDKGGHQYAPNAVKIKPVEDV</sequence>
<evidence type="ECO:0000313" key="2">
    <source>
        <dbReference type="EMBL" id="KAK7868766.1"/>
    </source>
</evidence>
<name>A0AAN9VU05_9ORTH</name>
<keyword evidence="1" id="KW-1133">Transmembrane helix</keyword>
<organism evidence="2 3">
    <name type="scientific">Gryllus longicercus</name>
    <dbReference type="NCBI Taxonomy" id="2509291"/>
    <lineage>
        <taxon>Eukaryota</taxon>
        <taxon>Metazoa</taxon>
        <taxon>Ecdysozoa</taxon>
        <taxon>Arthropoda</taxon>
        <taxon>Hexapoda</taxon>
        <taxon>Insecta</taxon>
        <taxon>Pterygota</taxon>
        <taxon>Neoptera</taxon>
        <taxon>Polyneoptera</taxon>
        <taxon>Orthoptera</taxon>
        <taxon>Ensifera</taxon>
        <taxon>Gryllidea</taxon>
        <taxon>Grylloidea</taxon>
        <taxon>Gryllidae</taxon>
        <taxon>Gryllinae</taxon>
        <taxon>Gryllus</taxon>
    </lineage>
</organism>
<dbReference type="EMBL" id="JAZDUA010000087">
    <property type="protein sequence ID" value="KAK7868766.1"/>
    <property type="molecule type" value="Genomic_DNA"/>
</dbReference>
<keyword evidence="3" id="KW-1185">Reference proteome</keyword>
<gene>
    <name evidence="2" type="ORF">R5R35_002559</name>
</gene>
<dbReference type="Proteomes" id="UP001378592">
    <property type="component" value="Unassembled WGS sequence"/>
</dbReference>
<keyword evidence="1" id="KW-0472">Membrane</keyword>
<proteinExistence type="predicted"/>
<comment type="caution">
    <text evidence="2">The sequence shown here is derived from an EMBL/GenBank/DDBJ whole genome shotgun (WGS) entry which is preliminary data.</text>
</comment>
<keyword evidence="1" id="KW-0812">Transmembrane</keyword>
<protein>
    <submittedName>
        <fullName evidence="2">Uncharacterized protein</fullName>
    </submittedName>
</protein>
<evidence type="ECO:0000256" key="1">
    <source>
        <dbReference type="SAM" id="Phobius"/>
    </source>
</evidence>